<keyword evidence="11" id="KW-1185">Reference proteome</keyword>
<dbReference type="RefSeq" id="WP_093321481.1">
    <property type="nucleotide sequence ID" value="NZ_FOSZ01000002.1"/>
</dbReference>
<dbReference type="SUPFAM" id="SSF46894">
    <property type="entry name" value="C-terminal effector domain of the bipartite response regulators"/>
    <property type="match status" value="1"/>
</dbReference>
<dbReference type="OrthoDB" id="9802426at2"/>
<dbReference type="GO" id="GO:0005829">
    <property type="term" value="C:cytosol"/>
    <property type="evidence" value="ECO:0007669"/>
    <property type="project" value="TreeGrafter"/>
</dbReference>
<dbReference type="InterPro" id="IPR001789">
    <property type="entry name" value="Sig_transdc_resp-reg_receiver"/>
</dbReference>
<gene>
    <name evidence="10" type="ORF">SAMN04488036_10236</name>
</gene>
<dbReference type="SMART" id="SM00862">
    <property type="entry name" value="Trans_reg_C"/>
    <property type="match status" value="1"/>
</dbReference>
<dbReference type="AlphaFoldDB" id="A0A1I4C3I7"/>
<keyword evidence="5" id="KW-0804">Transcription</keyword>
<dbReference type="Gene3D" id="6.10.250.690">
    <property type="match status" value="1"/>
</dbReference>
<evidence type="ECO:0000256" key="1">
    <source>
        <dbReference type="ARBA" id="ARBA00022553"/>
    </source>
</evidence>
<dbReference type="GO" id="GO:0000156">
    <property type="term" value="F:phosphorelay response regulator activity"/>
    <property type="evidence" value="ECO:0007669"/>
    <property type="project" value="TreeGrafter"/>
</dbReference>
<accession>A0A1I4C3I7</accession>
<dbReference type="STRING" id="1280847.SAMN04488036_10236"/>
<reference evidence="11" key="1">
    <citation type="submission" date="2016-10" db="EMBL/GenBank/DDBJ databases">
        <authorList>
            <person name="Varghese N."/>
            <person name="Submissions S."/>
        </authorList>
    </citation>
    <scope>NUCLEOTIDE SEQUENCE [LARGE SCALE GENOMIC DNA]</scope>
    <source>
        <strain evidence="11">DSM 28453</strain>
    </source>
</reference>
<dbReference type="PANTHER" id="PTHR48111:SF76">
    <property type="entry name" value="TWO-COMPONENT RESPONSE REGULATOR"/>
    <property type="match status" value="1"/>
</dbReference>
<dbReference type="PANTHER" id="PTHR48111">
    <property type="entry name" value="REGULATOR OF RPOS"/>
    <property type="match status" value="1"/>
</dbReference>
<keyword evidence="3" id="KW-0805">Transcription regulation</keyword>
<dbReference type="SMART" id="SM00448">
    <property type="entry name" value="REC"/>
    <property type="match status" value="1"/>
</dbReference>
<dbReference type="Pfam" id="PF00072">
    <property type="entry name" value="Response_reg"/>
    <property type="match status" value="1"/>
</dbReference>
<dbReference type="CDD" id="cd19935">
    <property type="entry name" value="REC_OmpR_CusR-like"/>
    <property type="match status" value="1"/>
</dbReference>
<dbReference type="FunFam" id="1.10.10.10:FF:000005">
    <property type="entry name" value="Two-component system response regulator"/>
    <property type="match status" value="1"/>
</dbReference>
<dbReference type="GO" id="GO:0032993">
    <property type="term" value="C:protein-DNA complex"/>
    <property type="evidence" value="ECO:0007669"/>
    <property type="project" value="TreeGrafter"/>
</dbReference>
<proteinExistence type="predicted"/>
<dbReference type="Gene3D" id="1.10.10.10">
    <property type="entry name" value="Winged helix-like DNA-binding domain superfamily/Winged helix DNA-binding domain"/>
    <property type="match status" value="1"/>
</dbReference>
<evidence type="ECO:0000313" key="10">
    <source>
        <dbReference type="EMBL" id="SFK75652.1"/>
    </source>
</evidence>
<feature type="DNA-binding region" description="OmpR/PhoB-type" evidence="7">
    <location>
        <begin position="126"/>
        <end position="224"/>
    </location>
</feature>
<evidence type="ECO:0000256" key="7">
    <source>
        <dbReference type="PROSITE-ProRule" id="PRU01091"/>
    </source>
</evidence>
<feature type="modified residue" description="4-aspartylphosphate" evidence="6">
    <location>
        <position position="51"/>
    </location>
</feature>
<dbReference type="Pfam" id="PF00486">
    <property type="entry name" value="Trans_reg_C"/>
    <property type="match status" value="1"/>
</dbReference>
<dbReference type="Proteomes" id="UP000198851">
    <property type="component" value="Unassembled WGS sequence"/>
</dbReference>
<dbReference type="GO" id="GO:0000976">
    <property type="term" value="F:transcription cis-regulatory region binding"/>
    <property type="evidence" value="ECO:0007669"/>
    <property type="project" value="TreeGrafter"/>
</dbReference>
<keyword evidence="2" id="KW-0902">Two-component regulatory system</keyword>
<dbReference type="InterPro" id="IPR016032">
    <property type="entry name" value="Sig_transdc_resp-reg_C-effctor"/>
</dbReference>
<name>A0A1I4C3I7_9RHOB</name>
<keyword evidence="1 6" id="KW-0597">Phosphoprotein</keyword>
<organism evidence="10 11">
    <name type="scientific">Shimia haliotis</name>
    <dbReference type="NCBI Taxonomy" id="1280847"/>
    <lineage>
        <taxon>Bacteria</taxon>
        <taxon>Pseudomonadati</taxon>
        <taxon>Pseudomonadota</taxon>
        <taxon>Alphaproteobacteria</taxon>
        <taxon>Rhodobacterales</taxon>
        <taxon>Roseobacteraceae</taxon>
    </lineage>
</organism>
<dbReference type="InterPro" id="IPR011006">
    <property type="entry name" value="CheY-like_superfamily"/>
</dbReference>
<dbReference type="Gene3D" id="3.40.50.2300">
    <property type="match status" value="1"/>
</dbReference>
<evidence type="ECO:0000256" key="5">
    <source>
        <dbReference type="ARBA" id="ARBA00023163"/>
    </source>
</evidence>
<evidence type="ECO:0000256" key="6">
    <source>
        <dbReference type="PROSITE-ProRule" id="PRU00169"/>
    </source>
</evidence>
<feature type="domain" description="OmpR/PhoB-type" evidence="9">
    <location>
        <begin position="126"/>
        <end position="224"/>
    </location>
</feature>
<dbReference type="PROSITE" id="PS50110">
    <property type="entry name" value="RESPONSE_REGULATORY"/>
    <property type="match status" value="1"/>
</dbReference>
<evidence type="ECO:0000256" key="4">
    <source>
        <dbReference type="ARBA" id="ARBA00023125"/>
    </source>
</evidence>
<feature type="domain" description="Response regulatory" evidence="8">
    <location>
        <begin position="2"/>
        <end position="116"/>
    </location>
</feature>
<evidence type="ECO:0000259" key="9">
    <source>
        <dbReference type="PROSITE" id="PS51755"/>
    </source>
</evidence>
<dbReference type="SUPFAM" id="SSF52172">
    <property type="entry name" value="CheY-like"/>
    <property type="match status" value="1"/>
</dbReference>
<dbReference type="GO" id="GO:0006355">
    <property type="term" value="P:regulation of DNA-templated transcription"/>
    <property type="evidence" value="ECO:0007669"/>
    <property type="project" value="InterPro"/>
</dbReference>
<evidence type="ECO:0000256" key="3">
    <source>
        <dbReference type="ARBA" id="ARBA00023015"/>
    </source>
</evidence>
<evidence type="ECO:0000256" key="2">
    <source>
        <dbReference type="ARBA" id="ARBA00023012"/>
    </source>
</evidence>
<dbReference type="PROSITE" id="PS51755">
    <property type="entry name" value="OMPR_PHOB"/>
    <property type="match status" value="1"/>
</dbReference>
<dbReference type="InterPro" id="IPR036388">
    <property type="entry name" value="WH-like_DNA-bd_sf"/>
</dbReference>
<evidence type="ECO:0000259" key="8">
    <source>
        <dbReference type="PROSITE" id="PS50110"/>
    </source>
</evidence>
<evidence type="ECO:0000313" key="11">
    <source>
        <dbReference type="Proteomes" id="UP000198851"/>
    </source>
</evidence>
<dbReference type="InterPro" id="IPR039420">
    <property type="entry name" value="WalR-like"/>
</dbReference>
<protein>
    <submittedName>
        <fullName evidence="10">Two-component system, OmpR family, response regulator</fullName>
    </submittedName>
</protein>
<dbReference type="InterPro" id="IPR001867">
    <property type="entry name" value="OmpR/PhoB-type_DNA-bd"/>
</dbReference>
<dbReference type="EMBL" id="FOSZ01000002">
    <property type="protein sequence ID" value="SFK75652.1"/>
    <property type="molecule type" value="Genomic_DNA"/>
</dbReference>
<dbReference type="CDD" id="cd00383">
    <property type="entry name" value="trans_reg_C"/>
    <property type="match status" value="1"/>
</dbReference>
<keyword evidence="4 7" id="KW-0238">DNA-binding</keyword>
<sequence length="225" mass="25044">MRLLVLEDDTTLGPWIEQGLSEAGHVVDLFGDGKDALVAATTQPYDVLILDRMVPGLDGLSVLKALRQAKIVVPAIFLTALGDVDNRVEGLQAGGDDYLVKPFAFSELNARIEAITRRRSGQDMDSAILTAGDISIDLHKRICTRQGQVVDLNPKEFLLLEVFIRSKGRVQTRTMLLERVWNMNFDPTTSVVETHISRLRAKIEKPFKDSVIRNIRGTGYVFEPV</sequence>